<dbReference type="Gene3D" id="3.40.1800.20">
    <property type="match status" value="1"/>
</dbReference>
<feature type="region of interest" description="Disordered" evidence="10">
    <location>
        <begin position="489"/>
        <end position="509"/>
    </location>
</feature>
<dbReference type="PANTHER" id="PTHR47772">
    <property type="entry name" value="ZINC FINGER PROTEIN 200"/>
    <property type="match status" value="1"/>
</dbReference>
<accession>A0A6I8TGH9</accession>
<evidence type="ECO:0000256" key="1">
    <source>
        <dbReference type="ARBA" id="ARBA00004123"/>
    </source>
</evidence>
<dbReference type="PROSITE" id="PS50157">
    <property type="entry name" value="ZINC_FINGER_C2H2_2"/>
    <property type="match status" value="18"/>
</dbReference>
<feature type="compositionally biased region" description="Polar residues" evidence="10">
    <location>
        <begin position="451"/>
        <end position="460"/>
    </location>
</feature>
<dbReference type="EnsemblMetazoa" id="AAEL008602-RB">
    <property type="protein sequence ID" value="AAEL008602-PB"/>
    <property type="gene ID" value="AAEL008602"/>
</dbReference>
<dbReference type="FunFam" id="3.30.160.60:FF:000446">
    <property type="entry name" value="Zinc finger protein"/>
    <property type="match status" value="1"/>
</dbReference>
<dbReference type="Gene3D" id="3.30.160.60">
    <property type="entry name" value="Classic Zinc Finger"/>
    <property type="match status" value="12"/>
</dbReference>
<comment type="subcellular location">
    <subcellularLocation>
        <location evidence="1">Nucleus</location>
    </subcellularLocation>
</comment>
<evidence type="ECO:0000256" key="10">
    <source>
        <dbReference type="SAM" id="MobiDB-lite"/>
    </source>
</evidence>
<keyword evidence="3" id="KW-0677">Repeat</keyword>
<dbReference type="Pfam" id="PF13912">
    <property type="entry name" value="zf-C2H2_6"/>
    <property type="match status" value="2"/>
</dbReference>
<dbReference type="OrthoDB" id="8043990at2759"/>
<reference evidence="11 12" key="1">
    <citation type="submission" date="2017-06" db="EMBL/GenBank/DDBJ databases">
        <title>Aedes aegypti genome working group (AGWG) sequencing and assembly.</title>
        <authorList>
            <consortium name="Aedes aegypti Genome Working Group (AGWG)"/>
            <person name="Matthews B.J."/>
        </authorList>
    </citation>
    <scope>NUCLEOTIDE SEQUENCE [LARGE SCALE GENOMIC DNA]</scope>
    <source>
        <strain evidence="11 12">LVP_AGWG</strain>
    </source>
</reference>
<keyword evidence="6" id="KW-0805">Transcription regulation</keyword>
<dbReference type="AlphaFoldDB" id="A0A6I8TGH9"/>
<dbReference type="Pfam" id="PF00096">
    <property type="entry name" value="zf-C2H2"/>
    <property type="match status" value="6"/>
</dbReference>
<dbReference type="PROSITE" id="PS51915">
    <property type="entry name" value="ZAD"/>
    <property type="match status" value="1"/>
</dbReference>
<feature type="region of interest" description="Disordered" evidence="10">
    <location>
        <begin position="189"/>
        <end position="226"/>
    </location>
</feature>
<evidence type="ECO:0000256" key="3">
    <source>
        <dbReference type="ARBA" id="ARBA00022737"/>
    </source>
</evidence>
<evidence type="ECO:0000256" key="7">
    <source>
        <dbReference type="ARBA" id="ARBA00023163"/>
    </source>
</evidence>
<protein>
    <recommendedName>
        <fullName evidence="13">Zinc finger protein</fullName>
    </recommendedName>
</protein>
<keyword evidence="4" id="KW-0863">Zinc-finger</keyword>
<dbReference type="GO" id="GO:0005634">
    <property type="term" value="C:nucleus"/>
    <property type="evidence" value="ECO:0007669"/>
    <property type="project" value="UniProtKB-SubCell"/>
</dbReference>
<dbReference type="SUPFAM" id="SSF57716">
    <property type="entry name" value="Glucocorticoid receptor-like (DNA-binding domain)"/>
    <property type="match status" value="1"/>
</dbReference>
<evidence type="ECO:0000256" key="9">
    <source>
        <dbReference type="SAM" id="Coils"/>
    </source>
</evidence>
<evidence type="ECO:0000256" key="5">
    <source>
        <dbReference type="ARBA" id="ARBA00022833"/>
    </source>
</evidence>
<evidence type="ECO:0000256" key="4">
    <source>
        <dbReference type="ARBA" id="ARBA00022771"/>
    </source>
</evidence>
<feature type="coiled-coil region" evidence="9">
    <location>
        <begin position="155"/>
        <end position="182"/>
    </location>
</feature>
<evidence type="ECO:0000256" key="8">
    <source>
        <dbReference type="ARBA" id="ARBA00023242"/>
    </source>
</evidence>
<dbReference type="PANTHER" id="PTHR47772:SF13">
    <property type="entry name" value="GASTRULA ZINC FINGER PROTEIN XLCGF49.1-LIKE-RELATED"/>
    <property type="match status" value="1"/>
</dbReference>
<feature type="region of interest" description="Disordered" evidence="10">
    <location>
        <begin position="363"/>
        <end position="424"/>
    </location>
</feature>
<feature type="compositionally biased region" description="Basic and acidic residues" evidence="10">
    <location>
        <begin position="366"/>
        <end position="406"/>
    </location>
</feature>
<evidence type="ECO:0008006" key="13">
    <source>
        <dbReference type="Google" id="ProtNLM"/>
    </source>
</evidence>
<feature type="compositionally biased region" description="Basic and acidic residues" evidence="10">
    <location>
        <begin position="880"/>
        <end position="901"/>
    </location>
</feature>
<organism evidence="11 12">
    <name type="scientific">Aedes aegypti</name>
    <name type="common">Yellowfever mosquito</name>
    <name type="synonym">Culex aegypti</name>
    <dbReference type="NCBI Taxonomy" id="7159"/>
    <lineage>
        <taxon>Eukaryota</taxon>
        <taxon>Metazoa</taxon>
        <taxon>Ecdysozoa</taxon>
        <taxon>Arthropoda</taxon>
        <taxon>Hexapoda</taxon>
        <taxon>Insecta</taxon>
        <taxon>Pterygota</taxon>
        <taxon>Neoptera</taxon>
        <taxon>Endopterygota</taxon>
        <taxon>Diptera</taxon>
        <taxon>Nematocera</taxon>
        <taxon>Culicoidea</taxon>
        <taxon>Culicidae</taxon>
        <taxon>Culicinae</taxon>
        <taxon>Aedini</taxon>
        <taxon>Aedes</taxon>
        <taxon>Stegomyia</taxon>
    </lineage>
</organism>
<proteinExistence type="predicted"/>
<feature type="region of interest" description="Disordered" evidence="10">
    <location>
        <begin position="673"/>
        <end position="705"/>
    </location>
</feature>
<keyword evidence="5" id="KW-0862">Zinc</keyword>
<dbReference type="InterPro" id="IPR013087">
    <property type="entry name" value="Znf_C2H2_type"/>
</dbReference>
<gene>
    <name evidence="11" type="primary">5570815</name>
</gene>
<dbReference type="SMART" id="SM00868">
    <property type="entry name" value="zf-AD"/>
    <property type="match status" value="1"/>
</dbReference>
<feature type="region of interest" description="Disordered" evidence="10">
    <location>
        <begin position="440"/>
        <end position="463"/>
    </location>
</feature>
<feature type="region of interest" description="Disordered" evidence="10">
    <location>
        <begin position="880"/>
        <end position="945"/>
    </location>
</feature>
<evidence type="ECO:0000313" key="12">
    <source>
        <dbReference type="Proteomes" id="UP000008820"/>
    </source>
</evidence>
<dbReference type="InParanoid" id="A0A6I8TGH9"/>
<keyword evidence="9" id="KW-0175">Coiled coil</keyword>
<feature type="region of interest" description="Disordered" evidence="10">
    <location>
        <begin position="1044"/>
        <end position="1111"/>
    </location>
</feature>
<keyword evidence="7" id="KW-0804">Transcription</keyword>
<sequence length="1181" mass="135444">MEPIEIKNEPIDLDDKNQICRLCLSEESLESVFKDEGLHKWISNFLSIVVSTEDRISQNICAICRIRLIEFQQYRLRCQEVQGVLQARLQDEDHGNSTKSKTQSPIIAEAKKSAPPIQCEVCHKVFIVQRQLADHRRVHRPKNECKWCGKAYVERQRLEKHLKTHENEILEEQERTKSVENVPIAEKIQTVESQEQNVEPSTALEQNKSSENSNNGNTELGSKQVKLETDSVSSSFVLDTDVSVRDAEGQDERLSGVDDIIDVEETKIEVRNDEDEADELEPDEVVSYGPGNLPDISEKTQKEDNCQGQQFQCPVCSKMCKSRQSLWCHNKVVHGPKNYPCTVCGFRFVTERDLNYHFRSKRHLKKVQDTHEESVAESTDKDMEQSSTPHEPDSDINGEAKAKIDSAPDEPSINSDKPDSPKLSVNNESLAQEIPDDHPMQDEVVHDHSSNVEQSGNTDNSDSRYVCEKCNPSFNRQCQLKNHMKIHDDESIGVNEAGSSLSEEDDSDYGQRASNNEYFIEGANGELQLQCDLCDRVFQERKRLLDHKRHAHGPKNYPCTVCGKPFVLRSSMEKHKLTHQPERKKRRLRTVEERSSVARPFKCDVCQKTFERSRNLIDHKKYIHGPKNHECEICGFRFSLRFSLDMHMQRHTRYRDSKEDFLQFQQIIQKEKTTVKEEVGGGEESNSKSAKDPNLGSTENKDETTTCGKCNRTFPDLRFLWLHYKYAHKKKLKCSMCNVLFASNKRLVIHMLTKHKKEDGSYQPLQCEECNKVFSTTSQLTAHKIVHGPRIYCCKLCPKNFSRPQHLKSHMKSHEDVGDDFMKPARIREGYECEICHKVIQLKKHMQGHIRRVHGAELHECSICSRLLRKREELELHLKSHDDATSQKETEVTSDVRKDDQSSSQLVKTNDQAAQTTGTESEDASKKSEETVTQIRDSSPEPTDVECGECHKKFLNNKYLYNHIRNVHDPKQYLCSYCGKAFLSSQLVQRHQLTHKNDNQPLHCAKCNKSFPTWRKTYMHMRNHAPKKHKCAICSKAYAQPSHLTQHMASHKKKGEVSGTETNSPSLSKNGSEAESSMTLPETVVEDSRNVQPSGSGESKAMQKTVKRKRPRRKTYSCSICSTKFRSNVKLIQHTETSHQEGSKSNEKRSEMDNLAEVDRAGSPKGPLLLFEAEEFKIEPE</sequence>
<dbReference type="Proteomes" id="UP000008820">
    <property type="component" value="Chromosome 2"/>
</dbReference>
<feature type="region of interest" description="Disordered" evidence="10">
    <location>
        <begin position="1133"/>
        <end position="1167"/>
    </location>
</feature>
<dbReference type="SMART" id="SM00355">
    <property type="entry name" value="ZnF_C2H2"/>
    <property type="match status" value="20"/>
</dbReference>
<keyword evidence="8" id="KW-0539">Nucleus</keyword>
<dbReference type="GO" id="GO:0008270">
    <property type="term" value="F:zinc ion binding"/>
    <property type="evidence" value="ECO:0007669"/>
    <property type="project" value="UniProtKB-UniRule"/>
</dbReference>
<dbReference type="Pfam" id="PF07776">
    <property type="entry name" value="zf-AD"/>
    <property type="match status" value="1"/>
</dbReference>
<feature type="compositionally biased region" description="Basic and acidic residues" evidence="10">
    <location>
        <begin position="1136"/>
        <end position="1162"/>
    </location>
</feature>
<dbReference type="InterPro" id="IPR036236">
    <property type="entry name" value="Znf_C2H2_sf"/>
</dbReference>
<name>A0A6I8TGH9_AEDAE</name>
<feature type="compositionally biased region" description="Polar residues" evidence="10">
    <location>
        <begin position="1059"/>
        <end position="1080"/>
    </location>
</feature>
<dbReference type="InterPro" id="IPR012934">
    <property type="entry name" value="Znf_AD"/>
</dbReference>
<evidence type="ECO:0000313" key="11">
    <source>
        <dbReference type="EnsemblMetazoa" id="AAEL008602-PB"/>
    </source>
</evidence>
<dbReference type="PROSITE" id="PS00028">
    <property type="entry name" value="ZINC_FINGER_C2H2_1"/>
    <property type="match status" value="18"/>
</dbReference>
<dbReference type="SUPFAM" id="SSF57667">
    <property type="entry name" value="beta-beta-alpha zinc fingers"/>
    <property type="match status" value="10"/>
</dbReference>
<feature type="compositionally biased region" description="Polar residues" evidence="10">
    <location>
        <begin position="931"/>
        <end position="941"/>
    </location>
</feature>
<evidence type="ECO:0000256" key="2">
    <source>
        <dbReference type="ARBA" id="ARBA00022723"/>
    </source>
</evidence>
<dbReference type="InterPro" id="IPR050636">
    <property type="entry name" value="C2H2-ZF_domain-containing"/>
</dbReference>
<keyword evidence="2" id="KW-0479">Metal-binding</keyword>
<keyword evidence="12" id="KW-1185">Reference proteome</keyword>
<feature type="compositionally biased region" description="Basic and acidic residues" evidence="10">
    <location>
        <begin position="440"/>
        <end position="450"/>
    </location>
</feature>
<feature type="compositionally biased region" description="Polar residues" evidence="10">
    <location>
        <begin position="902"/>
        <end position="919"/>
    </location>
</feature>
<feature type="compositionally biased region" description="Polar residues" evidence="10">
    <location>
        <begin position="190"/>
        <end position="221"/>
    </location>
</feature>
<reference evidence="11" key="2">
    <citation type="submission" date="2020-05" db="UniProtKB">
        <authorList>
            <consortium name="EnsemblMetazoa"/>
        </authorList>
    </citation>
    <scope>IDENTIFICATION</scope>
    <source>
        <strain evidence="11">LVP_AGWG</strain>
    </source>
</reference>
<evidence type="ECO:0000256" key="6">
    <source>
        <dbReference type="ARBA" id="ARBA00023015"/>
    </source>
</evidence>
<feature type="compositionally biased region" description="Basic and acidic residues" evidence="10">
    <location>
        <begin position="673"/>
        <end position="691"/>
    </location>
</feature>